<dbReference type="Proteomes" id="UP001152622">
    <property type="component" value="Chromosome 2"/>
</dbReference>
<dbReference type="EMBL" id="JAINUF010000002">
    <property type="protein sequence ID" value="KAJ8376884.1"/>
    <property type="molecule type" value="Genomic_DNA"/>
</dbReference>
<organism evidence="2 3">
    <name type="scientific">Synaphobranchus kaupii</name>
    <name type="common">Kaup's arrowtooth eel</name>
    <dbReference type="NCBI Taxonomy" id="118154"/>
    <lineage>
        <taxon>Eukaryota</taxon>
        <taxon>Metazoa</taxon>
        <taxon>Chordata</taxon>
        <taxon>Craniata</taxon>
        <taxon>Vertebrata</taxon>
        <taxon>Euteleostomi</taxon>
        <taxon>Actinopterygii</taxon>
        <taxon>Neopterygii</taxon>
        <taxon>Teleostei</taxon>
        <taxon>Anguilliformes</taxon>
        <taxon>Synaphobranchidae</taxon>
        <taxon>Synaphobranchus</taxon>
    </lineage>
</organism>
<gene>
    <name evidence="2" type="ORF">SKAU_G00074640</name>
</gene>
<evidence type="ECO:0000313" key="2">
    <source>
        <dbReference type="EMBL" id="KAJ8376884.1"/>
    </source>
</evidence>
<feature type="compositionally biased region" description="Pro residues" evidence="1">
    <location>
        <begin position="15"/>
        <end position="24"/>
    </location>
</feature>
<sequence>MKDAPKLGPSAPLSPGRPPPPHAPGPHLRRPETGRARTAVCCSLAPPAPARTRATLFIIEGDEQQSARWFNTPYICKLLIQRPSRAHNPRAQTRPPYLCTV</sequence>
<name>A0A9Q1G8K7_SYNKA</name>
<reference evidence="2" key="1">
    <citation type="journal article" date="2023" name="Science">
        <title>Genome structures resolve the early diversification of teleost fishes.</title>
        <authorList>
            <person name="Parey E."/>
            <person name="Louis A."/>
            <person name="Montfort J."/>
            <person name="Bouchez O."/>
            <person name="Roques C."/>
            <person name="Iampietro C."/>
            <person name="Lluch J."/>
            <person name="Castinel A."/>
            <person name="Donnadieu C."/>
            <person name="Desvignes T."/>
            <person name="Floi Bucao C."/>
            <person name="Jouanno E."/>
            <person name="Wen M."/>
            <person name="Mejri S."/>
            <person name="Dirks R."/>
            <person name="Jansen H."/>
            <person name="Henkel C."/>
            <person name="Chen W.J."/>
            <person name="Zahm M."/>
            <person name="Cabau C."/>
            <person name="Klopp C."/>
            <person name="Thompson A.W."/>
            <person name="Robinson-Rechavi M."/>
            <person name="Braasch I."/>
            <person name="Lecointre G."/>
            <person name="Bobe J."/>
            <person name="Postlethwait J.H."/>
            <person name="Berthelot C."/>
            <person name="Roest Crollius H."/>
            <person name="Guiguen Y."/>
        </authorList>
    </citation>
    <scope>NUCLEOTIDE SEQUENCE</scope>
    <source>
        <strain evidence="2">WJC10195</strain>
    </source>
</reference>
<evidence type="ECO:0000256" key="1">
    <source>
        <dbReference type="SAM" id="MobiDB-lite"/>
    </source>
</evidence>
<protein>
    <submittedName>
        <fullName evidence="2">Uncharacterized protein</fullName>
    </submittedName>
</protein>
<evidence type="ECO:0000313" key="3">
    <source>
        <dbReference type="Proteomes" id="UP001152622"/>
    </source>
</evidence>
<dbReference type="AlphaFoldDB" id="A0A9Q1G8K7"/>
<keyword evidence="3" id="KW-1185">Reference proteome</keyword>
<comment type="caution">
    <text evidence="2">The sequence shown here is derived from an EMBL/GenBank/DDBJ whole genome shotgun (WGS) entry which is preliminary data.</text>
</comment>
<accession>A0A9Q1G8K7</accession>
<proteinExistence type="predicted"/>
<feature type="region of interest" description="Disordered" evidence="1">
    <location>
        <begin position="1"/>
        <end position="36"/>
    </location>
</feature>